<comment type="caution">
    <text evidence="2">The sequence shown here is derived from an EMBL/GenBank/DDBJ whole genome shotgun (WGS) entry which is preliminary data.</text>
</comment>
<name>A0A9Q2NKV9_9RHOB</name>
<dbReference type="AlphaFoldDB" id="A0A9Q2NKV9"/>
<feature type="chain" id="PRO_5040473777" evidence="1">
    <location>
        <begin position="26"/>
        <end position="46"/>
    </location>
</feature>
<protein>
    <submittedName>
        <fullName evidence="2">Uncharacterized protein</fullName>
    </submittedName>
</protein>
<keyword evidence="1" id="KW-0732">Signal</keyword>
<evidence type="ECO:0000313" key="3">
    <source>
        <dbReference type="Proteomes" id="UP000809337"/>
    </source>
</evidence>
<evidence type="ECO:0000313" key="2">
    <source>
        <dbReference type="EMBL" id="MBM2355218.1"/>
    </source>
</evidence>
<proteinExistence type="predicted"/>
<organism evidence="2 3">
    <name type="scientific">Pseudosulfitobacter pseudonitzschiae</name>
    <dbReference type="NCBI Taxonomy" id="1402135"/>
    <lineage>
        <taxon>Bacteria</taxon>
        <taxon>Pseudomonadati</taxon>
        <taxon>Pseudomonadota</taxon>
        <taxon>Alphaproteobacteria</taxon>
        <taxon>Rhodobacterales</taxon>
        <taxon>Roseobacteraceae</taxon>
        <taxon>Pseudosulfitobacter</taxon>
    </lineage>
</organism>
<evidence type="ECO:0000256" key="1">
    <source>
        <dbReference type="SAM" id="SignalP"/>
    </source>
</evidence>
<feature type="signal peptide" evidence="1">
    <location>
        <begin position="1"/>
        <end position="25"/>
    </location>
</feature>
<reference evidence="2" key="1">
    <citation type="submission" date="2021-01" db="EMBL/GenBank/DDBJ databases">
        <title>Diatom-associated Roseobacters Show Island Model of Population Structure.</title>
        <authorList>
            <person name="Qu L."/>
            <person name="Feng X."/>
            <person name="Chen Y."/>
            <person name="Li L."/>
            <person name="Wang X."/>
            <person name="Hu Z."/>
            <person name="Wang H."/>
            <person name="Luo H."/>
        </authorList>
    </citation>
    <scope>NUCLEOTIDE SEQUENCE</scope>
    <source>
        <strain evidence="2">SM26-45</strain>
    </source>
</reference>
<sequence>MFKLFRMIVLLPVAFAAGWIYESQAAAQRCTDAGGIMRDGICRGVK</sequence>
<dbReference type="Proteomes" id="UP000809337">
    <property type="component" value="Unassembled WGS sequence"/>
</dbReference>
<gene>
    <name evidence="2" type="ORF">JQX14_11750</name>
</gene>
<dbReference type="EMBL" id="JAFBWN010000006">
    <property type="protein sequence ID" value="MBM2355218.1"/>
    <property type="molecule type" value="Genomic_DNA"/>
</dbReference>
<accession>A0A9Q2NKV9</accession>